<name>A0ACB8SAD6_9AGAM</name>
<reference evidence="1" key="2">
    <citation type="journal article" date="2022" name="New Phytol.">
        <title>Evolutionary transition to the ectomycorrhizal habit in the genomes of a hyperdiverse lineage of mushroom-forming fungi.</title>
        <authorList>
            <person name="Looney B."/>
            <person name="Miyauchi S."/>
            <person name="Morin E."/>
            <person name="Drula E."/>
            <person name="Courty P.E."/>
            <person name="Kohler A."/>
            <person name="Kuo A."/>
            <person name="LaButti K."/>
            <person name="Pangilinan J."/>
            <person name="Lipzen A."/>
            <person name="Riley R."/>
            <person name="Andreopoulos W."/>
            <person name="He G."/>
            <person name="Johnson J."/>
            <person name="Nolan M."/>
            <person name="Tritt A."/>
            <person name="Barry K.W."/>
            <person name="Grigoriev I.V."/>
            <person name="Nagy L.G."/>
            <person name="Hibbett D."/>
            <person name="Henrissat B."/>
            <person name="Matheny P.B."/>
            <person name="Labbe J."/>
            <person name="Martin F.M."/>
        </authorList>
    </citation>
    <scope>NUCLEOTIDE SEQUENCE</scope>
    <source>
        <strain evidence="1">FP105234-sp</strain>
    </source>
</reference>
<protein>
    <submittedName>
        <fullName evidence="1">Uncharacterized protein</fullName>
    </submittedName>
</protein>
<evidence type="ECO:0000313" key="2">
    <source>
        <dbReference type="Proteomes" id="UP000814033"/>
    </source>
</evidence>
<reference evidence="1" key="1">
    <citation type="submission" date="2021-02" db="EMBL/GenBank/DDBJ databases">
        <authorList>
            <consortium name="DOE Joint Genome Institute"/>
            <person name="Ahrendt S."/>
            <person name="Looney B.P."/>
            <person name="Miyauchi S."/>
            <person name="Morin E."/>
            <person name="Drula E."/>
            <person name="Courty P.E."/>
            <person name="Chicoki N."/>
            <person name="Fauchery L."/>
            <person name="Kohler A."/>
            <person name="Kuo A."/>
            <person name="Labutti K."/>
            <person name="Pangilinan J."/>
            <person name="Lipzen A."/>
            <person name="Riley R."/>
            <person name="Andreopoulos W."/>
            <person name="He G."/>
            <person name="Johnson J."/>
            <person name="Barry K.W."/>
            <person name="Grigoriev I.V."/>
            <person name="Nagy L."/>
            <person name="Hibbett D."/>
            <person name="Henrissat B."/>
            <person name="Matheny P.B."/>
            <person name="Labbe J."/>
            <person name="Martin F."/>
        </authorList>
    </citation>
    <scope>NUCLEOTIDE SEQUENCE</scope>
    <source>
        <strain evidence="1">FP105234-sp</strain>
    </source>
</reference>
<keyword evidence="2" id="KW-1185">Reference proteome</keyword>
<evidence type="ECO:0000313" key="1">
    <source>
        <dbReference type="EMBL" id="KAI0053428.1"/>
    </source>
</evidence>
<dbReference type="Proteomes" id="UP000814033">
    <property type="component" value="Unassembled WGS sequence"/>
</dbReference>
<gene>
    <name evidence="1" type="ORF">FA95DRAFT_742980</name>
</gene>
<organism evidence="1 2">
    <name type="scientific">Auriscalpium vulgare</name>
    <dbReference type="NCBI Taxonomy" id="40419"/>
    <lineage>
        <taxon>Eukaryota</taxon>
        <taxon>Fungi</taxon>
        <taxon>Dikarya</taxon>
        <taxon>Basidiomycota</taxon>
        <taxon>Agaricomycotina</taxon>
        <taxon>Agaricomycetes</taxon>
        <taxon>Russulales</taxon>
        <taxon>Auriscalpiaceae</taxon>
        <taxon>Auriscalpium</taxon>
    </lineage>
</organism>
<proteinExistence type="predicted"/>
<accession>A0ACB8SAD6</accession>
<dbReference type="EMBL" id="MU275840">
    <property type="protein sequence ID" value="KAI0053428.1"/>
    <property type="molecule type" value="Genomic_DNA"/>
</dbReference>
<sequence length="119" mass="12880">MCAMCARSAKEAAGKATSAPVDGQVDETRMNAPENKAALGVAVDRTLQTIGANIMRQFIEDSDTRRSSAVLRPELMNDDTRLVGNTGQLHTKKSSCNFIMRTRFILVPADLDLIHGNGC</sequence>
<comment type="caution">
    <text evidence="1">The sequence shown here is derived from an EMBL/GenBank/DDBJ whole genome shotgun (WGS) entry which is preliminary data.</text>
</comment>